<dbReference type="EMBL" id="UNOZ01000037">
    <property type="protein sequence ID" value="SYX92704.1"/>
    <property type="molecule type" value="Genomic_DNA"/>
</dbReference>
<sequence length="156" mass="16762">MQSTPLPPSALQDFLLDAQVSLSQAQECLQHLQMIDNDPDACLCLDDTLGSLAVRAETLGLEQVAEYTSALRDLLAPACGDQHLQTAALPSVQACLDLLAWQLELLDAHTGRLDLDPSEQHLLLVQLASALDQPHAQTCASGKAKHPARHSADPEK</sequence>
<dbReference type="GO" id="GO:0016301">
    <property type="term" value="F:kinase activity"/>
    <property type="evidence" value="ECO:0007669"/>
    <property type="project" value="UniProtKB-KW"/>
</dbReference>
<dbReference type="GO" id="GO:0000160">
    <property type="term" value="P:phosphorelay signal transduction system"/>
    <property type="evidence" value="ECO:0007669"/>
    <property type="project" value="InterPro"/>
</dbReference>
<evidence type="ECO:0000313" key="2">
    <source>
        <dbReference type="EMBL" id="SYX92704.1"/>
    </source>
</evidence>
<name>A0A383S1E6_9PSED</name>
<feature type="region of interest" description="Disordered" evidence="1">
    <location>
        <begin position="136"/>
        <end position="156"/>
    </location>
</feature>
<accession>A0A383S1E6</accession>
<keyword evidence="2" id="KW-0808">Transferase</keyword>
<gene>
    <name evidence="2" type="ORF">CCOS865_04995</name>
</gene>
<dbReference type="Proteomes" id="UP000263595">
    <property type="component" value="Unassembled WGS sequence"/>
</dbReference>
<dbReference type="AlphaFoldDB" id="A0A383S1E6"/>
<reference evidence="3" key="1">
    <citation type="submission" date="2018-08" db="EMBL/GenBank/DDBJ databases">
        <authorList>
            <person name="Blom J."/>
        </authorList>
    </citation>
    <scope>NUCLEOTIDE SEQUENCE [LARGE SCALE GENOMIC DNA]</scope>
    <source>
        <strain evidence="3">CCOS 865</strain>
    </source>
</reference>
<dbReference type="Gene3D" id="1.20.120.160">
    <property type="entry name" value="HPT domain"/>
    <property type="match status" value="1"/>
</dbReference>
<dbReference type="RefSeq" id="WP_119146402.1">
    <property type="nucleotide sequence ID" value="NZ_CBCSFL010000060.1"/>
</dbReference>
<protein>
    <submittedName>
        <fullName evidence="2">Putative CheA signal transduction histidine kinase</fullName>
    </submittedName>
</protein>
<evidence type="ECO:0000313" key="3">
    <source>
        <dbReference type="Proteomes" id="UP000263595"/>
    </source>
</evidence>
<proteinExistence type="predicted"/>
<evidence type="ECO:0000256" key="1">
    <source>
        <dbReference type="SAM" id="MobiDB-lite"/>
    </source>
</evidence>
<keyword evidence="2" id="KW-0418">Kinase</keyword>
<keyword evidence="3" id="KW-1185">Reference proteome</keyword>
<dbReference type="InterPro" id="IPR036641">
    <property type="entry name" value="HPT_dom_sf"/>
</dbReference>
<organism evidence="2 3">
    <name type="scientific">Pseudomonas reidholzensis</name>
    <dbReference type="NCBI Taxonomy" id="1785162"/>
    <lineage>
        <taxon>Bacteria</taxon>
        <taxon>Pseudomonadati</taxon>
        <taxon>Pseudomonadota</taxon>
        <taxon>Gammaproteobacteria</taxon>
        <taxon>Pseudomonadales</taxon>
        <taxon>Pseudomonadaceae</taxon>
        <taxon>Pseudomonas</taxon>
    </lineage>
</organism>
<dbReference type="OrthoDB" id="7019156at2"/>